<comment type="caution">
    <text evidence="7">The sequence shown here is derived from an EMBL/GenBank/DDBJ whole genome shotgun (WGS) entry which is preliminary data.</text>
</comment>
<protein>
    <recommendedName>
        <fullName evidence="4">Large ribosomal subunit protein eL32</fullName>
    </recommendedName>
    <alternativeName>
        <fullName evidence="5">50S ribosomal protein L32e</fullName>
    </alternativeName>
</protein>
<dbReference type="Pfam" id="PF01655">
    <property type="entry name" value="Ribosomal_L32e"/>
    <property type="match status" value="1"/>
</dbReference>
<evidence type="ECO:0000256" key="2">
    <source>
        <dbReference type="ARBA" id="ARBA00022980"/>
    </source>
</evidence>
<evidence type="ECO:0000256" key="1">
    <source>
        <dbReference type="ARBA" id="ARBA00008431"/>
    </source>
</evidence>
<accession>A0A8T5UVG4</accession>
<gene>
    <name evidence="7" type="ORF">K8N75_09320</name>
</gene>
<keyword evidence="2 7" id="KW-0689">Ribosomal protein</keyword>
<evidence type="ECO:0000256" key="3">
    <source>
        <dbReference type="ARBA" id="ARBA00023274"/>
    </source>
</evidence>
<evidence type="ECO:0000313" key="7">
    <source>
        <dbReference type="EMBL" id="MBZ2166237.1"/>
    </source>
</evidence>
<dbReference type="SMART" id="SM01393">
    <property type="entry name" value="Ribosomal_L32e"/>
    <property type="match status" value="1"/>
</dbReference>
<comment type="similarity">
    <text evidence="1">Belongs to the eukaryotic ribosomal protein eL32 family.</text>
</comment>
<name>A0A8T5UVG4_9EURY</name>
<evidence type="ECO:0000256" key="6">
    <source>
        <dbReference type="SAM" id="MobiDB-lite"/>
    </source>
</evidence>
<dbReference type="PANTHER" id="PTHR23413:SF1">
    <property type="entry name" value="RIBOSOMAL PROTEIN L32"/>
    <property type="match status" value="1"/>
</dbReference>
<feature type="compositionally biased region" description="Basic residues" evidence="6">
    <location>
        <begin position="28"/>
        <end position="40"/>
    </location>
</feature>
<evidence type="ECO:0000313" key="8">
    <source>
        <dbReference type="Proteomes" id="UP000825933"/>
    </source>
</evidence>
<dbReference type="GO" id="GO:0022625">
    <property type="term" value="C:cytosolic large ribosomal subunit"/>
    <property type="evidence" value="ECO:0007669"/>
    <property type="project" value="TreeGrafter"/>
</dbReference>
<dbReference type="CDD" id="cd00513">
    <property type="entry name" value="Ribosomal_L32_L32e"/>
    <property type="match status" value="1"/>
</dbReference>
<dbReference type="GO" id="GO:0003735">
    <property type="term" value="F:structural constituent of ribosome"/>
    <property type="evidence" value="ECO:0007669"/>
    <property type="project" value="InterPro"/>
</dbReference>
<dbReference type="EMBL" id="JAIOUQ010000009">
    <property type="protein sequence ID" value="MBZ2166237.1"/>
    <property type="molecule type" value="Genomic_DNA"/>
</dbReference>
<dbReference type="InterPro" id="IPR001515">
    <property type="entry name" value="Ribosomal_eL32"/>
</dbReference>
<evidence type="ECO:0000256" key="5">
    <source>
        <dbReference type="ARBA" id="ARBA00035377"/>
    </source>
</evidence>
<keyword evidence="8" id="KW-1185">Reference proteome</keyword>
<dbReference type="SUPFAM" id="SSF52042">
    <property type="entry name" value="Ribosomal protein L32e"/>
    <property type="match status" value="1"/>
</dbReference>
<keyword evidence="3" id="KW-0687">Ribonucleoprotein</keyword>
<sequence length="116" mass="13561">MMIRKTKKPNFKRQEWFRYKKLGETYRKPKGKTSKRRRYEARKPAMPAIGYRTPRNLRGLHPSGFEDILVCNVAELEKLDPSTQAGRISSTVGTRKKITMLEKARELKIKILNKGL</sequence>
<dbReference type="AlphaFoldDB" id="A0A8T5UVG4"/>
<reference evidence="8" key="1">
    <citation type="journal article" date="2022" name="Microbiol. Resour. Announc.">
        <title>Draft Genome Sequence of a Methanogenic Archaeon from West Spitsbergen Permafrost.</title>
        <authorList>
            <person name="Trubitsyn V."/>
            <person name="Rivkina E."/>
            <person name="Shcherbakova V."/>
        </authorList>
    </citation>
    <scope>NUCLEOTIDE SEQUENCE [LARGE SCALE GENOMIC DNA]</scope>
    <source>
        <strain evidence="8">VT</strain>
    </source>
</reference>
<dbReference type="GO" id="GO:0006412">
    <property type="term" value="P:translation"/>
    <property type="evidence" value="ECO:0007669"/>
    <property type="project" value="InterPro"/>
</dbReference>
<organism evidence="7 8">
    <name type="scientific">Methanobacterium spitsbergense</name>
    <dbReference type="NCBI Taxonomy" id="2874285"/>
    <lineage>
        <taxon>Archaea</taxon>
        <taxon>Methanobacteriati</taxon>
        <taxon>Methanobacteriota</taxon>
        <taxon>Methanomada group</taxon>
        <taxon>Methanobacteria</taxon>
        <taxon>Methanobacteriales</taxon>
        <taxon>Methanobacteriaceae</taxon>
        <taxon>Methanobacterium</taxon>
    </lineage>
</organism>
<dbReference type="Proteomes" id="UP000825933">
    <property type="component" value="Unassembled WGS sequence"/>
</dbReference>
<dbReference type="PANTHER" id="PTHR23413">
    <property type="entry name" value="60S RIBOSOMAL PROTEIN L32 AND DNA-DIRECTED RNA POLYMERASE II, SUBUNIT N"/>
    <property type="match status" value="1"/>
</dbReference>
<dbReference type="InterPro" id="IPR036351">
    <property type="entry name" value="Ribosomal_eL32_sf"/>
</dbReference>
<dbReference type="NCBIfam" id="NF006332">
    <property type="entry name" value="PRK08562.1"/>
    <property type="match status" value="1"/>
</dbReference>
<proteinExistence type="inferred from homology"/>
<evidence type="ECO:0000256" key="4">
    <source>
        <dbReference type="ARBA" id="ARBA00035229"/>
    </source>
</evidence>
<feature type="region of interest" description="Disordered" evidence="6">
    <location>
        <begin position="28"/>
        <end position="54"/>
    </location>
</feature>
<dbReference type="InterPro" id="IPR023654">
    <property type="entry name" value="Ribosomal_eL32_arc"/>
</dbReference>